<evidence type="ECO:0000259" key="1">
    <source>
        <dbReference type="Pfam" id="PF18735"/>
    </source>
</evidence>
<proteinExistence type="predicted"/>
<dbReference type="eggNOG" id="ENOG5033KC7">
    <property type="taxonomic scope" value="Bacteria"/>
</dbReference>
<organism evidence="2 3">
    <name type="scientific">Shewanella amazonensis (strain ATCC BAA-1098 / SB2B)</name>
    <dbReference type="NCBI Taxonomy" id="326297"/>
    <lineage>
        <taxon>Bacteria</taxon>
        <taxon>Pseudomonadati</taxon>
        <taxon>Pseudomonadota</taxon>
        <taxon>Gammaproteobacteria</taxon>
        <taxon>Alteromonadales</taxon>
        <taxon>Shewanellaceae</taxon>
        <taxon>Shewanella</taxon>
    </lineage>
</organism>
<feature type="domain" description="RiboL-PSP-HEPN" evidence="1">
    <location>
        <begin position="13"/>
        <end position="177"/>
    </location>
</feature>
<name>A1SAB6_SHEAM</name>
<dbReference type="Proteomes" id="UP000009175">
    <property type="component" value="Chromosome"/>
</dbReference>
<sequence length="179" mass="20579">MSESIKTFERALSDAEALLKCYDDLNEVKDKSSPPPEALKRASLIMILTAWETYVEDIAMELFDKKFSSIRGCQIGTFMEQQFSNKLKSFHNPDSQKTKQLFSEFFGADVASCWVFNNYPTSKEVSTQLNLWISKRGDAVHRAHTDKQATHIVKRTDLDKCLFFFRTLVKATDNYLAKI</sequence>
<dbReference type="EMBL" id="CP000507">
    <property type="protein sequence ID" value="ABM01323.1"/>
    <property type="molecule type" value="Genomic_DNA"/>
</dbReference>
<dbReference type="Pfam" id="PF18735">
    <property type="entry name" value="HEPN_RiboL-PSP"/>
    <property type="match status" value="1"/>
</dbReference>
<evidence type="ECO:0000313" key="3">
    <source>
        <dbReference type="Proteomes" id="UP000009175"/>
    </source>
</evidence>
<protein>
    <recommendedName>
        <fullName evidence="1">RiboL-PSP-HEPN domain-containing protein</fullName>
    </recommendedName>
</protein>
<reference evidence="2 3" key="1">
    <citation type="submission" date="2006-12" db="EMBL/GenBank/DDBJ databases">
        <title>Complete sequence of Shewanella amazonensis SB2B.</title>
        <authorList>
            <consortium name="US DOE Joint Genome Institute"/>
            <person name="Copeland A."/>
            <person name="Lucas S."/>
            <person name="Lapidus A."/>
            <person name="Barry K."/>
            <person name="Detter J.C."/>
            <person name="Glavina del Rio T."/>
            <person name="Hammon N."/>
            <person name="Israni S."/>
            <person name="Dalin E."/>
            <person name="Tice H."/>
            <person name="Pitluck S."/>
            <person name="Munk A.C."/>
            <person name="Brettin T."/>
            <person name="Bruce D."/>
            <person name="Han C."/>
            <person name="Tapia R."/>
            <person name="Gilna P."/>
            <person name="Schmutz J."/>
            <person name="Larimer F."/>
            <person name="Land M."/>
            <person name="Hauser L."/>
            <person name="Kyrpides N."/>
            <person name="Mikhailova N."/>
            <person name="Fredrickson J."/>
            <person name="Richardson P."/>
        </authorList>
    </citation>
    <scope>NUCLEOTIDE SEQUENCE [LARGE SCALE GENOMIC DNA]</scope>
    <source>
        <strain evidence="3">ATCC BAA-1098 / SB2B</strain>
    </source>
</reference>
<dbReference type="InterPro" id="IPR041519">
    <property type="entry name" value="HEPN_RiboL-PSP"/>
</dbReference>
<dbReference type="OrthoDB" id="9134022at2"/>
<gene>
    <name evidence="2" type="ordered locus">Sama_3120</name>
</gene>
<dbReference type="RefSeq" id="WP_011761227.1">
    <property type="nucleotide sequence ID" value="NC_008700.1"/>
</dbReference>
<dbReference type="KEGG" id="saz:Sama_3120"/>
<evidence type="ECO:0000313" key="2">
    <source>
        <dbReference type="EMBL" id="ABM01323.1"/>
    </source>
</evidence>
<dbReference type="HOGENOM" id="CLU_100241_0_0_6"/>
<dbReference type="AlphaFoldDB" id="A1SAB6"/>
<keyword evidence="3" id="KW-1185">Reference proteome</keyword>
<accession>A1SAB6</accession>